<accession>A0A319BPP6</accession>
<protein>
    <submittedName>
        <fullName evidence="1">Uncharacterized protein</fullName>
    </submittedName>
</protein>
<proteinExistence type="predicted"/>
<dbReference type="Proteomes" id="UP000248405">
    <property type="component" value="Unassembled WGS sequence"/>
</dbReference>
<sequence>MPRARQLGVLAAKKQTRTRTTLSPPLPFRCSCPGTRQDQPVSWSCSWTFRSVSFCLGKGNEREKKSRPWHSSYKSPYLPFRSCPPFLSSPPPPPLLPPLFLRFNPLPPLNSPPCSGSLHPSPLVPSGPISYKLRYMP</sequence>
<evidence type="ECO:0000313" key="2">
    <source>
        <dbReference type="Proteomes" id="UP000248405"/>
    </source>
</evidence>
<dbReference type="AlphaFoldDB" id="A0A319BPP6"/>
<dbReference type="EMBL" id="KZ821614">
    <property type="protein sequence ID" value="PYH74655.1"/>
    <property type="molecule type" value="Genomic_DNA"/>
</dbReference>
<name>A0A319BPP6_ASPVC</name>
<reference evidence="1" key="1">
    <citation type="submission" date="2016-12" db="EMBL/GenBank/DDBJ databases">
        <title>The genomes of Aspergillus section Nigri reveals drivers in fungal speciation.</title>
        <authorList>
            <consortium name="DOE Joint Genome Institute"/>
            <person name="Vesth T.C."/>
            <person name="Nybo J."/>
            <person name="Theobald S."/>
            <person name="Brandl J."/>
            <person name="Frisvad J.C."/>
            <person name="Nielsen K.F."/>
            <person name="Lyhne E.K."/>
            <person name="Kogle M.E."/>
            <person name="Kuo A."/>
            <person name="Riley R."/>
            <person name="Clum A."/>
            <person name="Nolan M."/>
            <person name="Lipzen A."/>
            <person name="Salamov A."/>
            <person name="Henrissat B."/>
            <person name="Wiebenga A."/>
            <person name="De Vries R.P."/>
            <person name="Grigoriev I.V."/>
            <person name="Mortensen U.H."/>
            <person name="Andersen M.R."/>
            <person name="Baker S.E."/>
        </authorList>
    </citation>
    <scope>NUCLEOTIDE SEQUENCE [LARGE SCALE GENOMIC DNA]</scope>
    <source>
        <strain evidence="1">CBS 113365</strain>
    </source>
</reference>
<dbReference type="GeneID" id="37206396"/>
<dbReference type="RefSeq" id="XP_025568449.1">
    <property type="nucleotide sequence ID" value="XM_025701804.1"/>
</dbReference>
<gene>
    <name evidence="1" type="ORF">BO88DRAFT_18892</name>
</gene>
<keyword evidence="2" id="KW-1185">Reference proteome</keyword>
<evidence type="ECO:0000313" key="1">
    <source>
        <dbReference type="EMBL" id="PYH74655.1"/>
    </source>
</evidence>
<organism evidence="1 2">
    <name type="scientific">Aspergillus vadensis (strain CBS 113365 / IMI 142717 / IBT 24658)</name>
    <dbReference type="NCBI Taxonomy" id="1448311"/>
    <lineage>
        <taxon>Eukaryota</taxon>
        <taxon>Fungi</taxon>
        <taxon>Dikarya</taxon>
        <taxon>Ascomycota</taxon>
        <taxon>Pezizomycotina</taxon>
        <taxon>Eurotiomycetes</taxon>
        <taxon>Eurotiomycetidae</taxon>
        <taxon>Eurotiales</taxon>
        <taxon>Aspergillaceae</taxon>
        <taxon>Aspergillus</taxon>
        <taxon>Aspergillus subgen. Circumdati</taxon>
    </lineage>
</organism>